<dbReference type="Proteomes" id="UP001337305">
    <property type="component" value="Unassembled WGS sequence"/>
</dbReference>
<feature type="transmembrane region" description="Helical" evidence="1">
    <location>
        <begin position="680"/>
        <end position="702"/>
    </location>
</feature>
<feature type="transmembrane region" description="Helical" evidence="1">
    <location>
        <begin position="625"/>
        <end position="644"/>
    </location>
</feature>
<evidence type="ECO:0000256" key="1">
    <source>
        <dbReference type="SAM" id="Phobius"/>
    </source>
</evidence>
<feature type="transmembrane region" description="Helical" evidence="1">
    <location>
        <begin position="573"/>
        <end position="593"/>
    </location>
</feature>
<accession>A0ABU7XVH6</accession>
<comment type="caution">
    <text evidence="2">The sequence shown here is derived from an EMBL/GenBank/DDBJ whole genome shotgun (WGS) entry which is preliminary data.</text>
</comment>
<sequence>MNNPTHFIFTKPLQLLIIIILLLIFGGCSNDSNLDLLYKKKNHYHEAFHEYYNCIDDILKKNKIAKDEINDVIIESHRMGFNLKLIPYLENELDKNPGNYDFHSLLAKIIHDQGSYEEASTYLSKLTDIENNHIILSRLLEMKLDRVDETWVTQFVDSISEKDYQNYNYNLSKVFEIRGDFDKALKANYNNVDNAKNGNYLRSKYAKNISTIHKELNNGLLRDYFYFLYHHSIKYKTYDRLKKYHNEYDDYKLISSQLSIKVLSKDNVNIRQNFEINFNKRCNSIKLPISLSTGNEIEFETRINPEKKFKIKHERHQKNEILSIKFNDTIQESETINIKVSYKSALRNNSTDWSNFDFKVFHPVSKINLQLSNDLIFNKKFSKFYSHIKIHKINAHKYEFQIEDPNVIELIRFNFTKSDTISWVSNKILFLSTFCIIIAFLMVLIITFYGTAKGAKIGLIVLSIAYIIPILSITLTENWHLDLSEKVFGEIFSYKQGFSQKFLALILLSINTLLLTFSYWFIRDFKSRLRENIGRVYIEFYLLTVPIIIPIILSTGFSFLSLKYLHNNHDWYFNSYIVVFYVLLSTIVIIIMLRQTNQSLISLFTGSFIGILAMFLANTYPFLKIIFLVVFSSLVLLILYGLWIKYKSEWKNVKIEESNKKTILSRLEKDIKYILDKYSYVIKVATLISGLAAFSVVMMNLVK</sequence>
<keyword evidence="3" id="KW-1185">Reference proteome</keyword>
<keyword evidence="1" id="KW-0812">Transmembrane</keyword>
<feature type="transmembrane region" description="Helical" evidence="1">
    <location>
        <begin position="534"/>
        <end position="553"/>
    </location>
</feature>
<feature type="transmembrane region" description="Helical" evidence="1">
    <location>
        <begin position="502"/>
        <end position="522"/>
    </location>
</feature>
<dbReference type="Gene3D" id="1.25.40.10">
    <property type="entry name" value="Tetratricopeptide repeat domain"/>
    <property type="match status" value="1"/>
</dbReference>
<dbReference type="SUPFAM" id="SSF48452">
    <property type="entry name" value="TPR-like"/>
    <property type="match status" value="1"/>
</dbReference>
<proteinExistence type="predicted"/>
<name>A0ABU7XVH6_9FLAO</name>
<dbReference type="InterPro" id="IPR011990">
    <property type="entry name" value="TPR-like_helical_dom_sf"/>
</dbReference>
<organism evidence="2 3">
    <name type="scientific">Flavivirga spongiicola</name>
    <dbReference type="NCBI Taxonomy" id="421621"/>
    <lineage>
        <taxon>Bacteria</taxon>
        <taxon>Pseudomonadati</taxon>
        <taxon>Bacteroidota</taxon>
        <taxon>Flavobacteriia</taxon>
        <taxon>Flavobacteriales</taxon>
        <taxon>Flavobacteriaceae</taxon>
        <taxon>Flavivirga</taxon>
    </lineage>
</organism>
<reference evidence="2 3" key="1">
    <citation type="submission" date="2022-09" db="EMBL/GenBank/DDBJ databases">
        <title>Genome sequencing of Flavivirga sp. MEBiC05379.</title>
        <authorList>
            <person name="Oh H.-M."/>
            <person name="Kwon K.K."/>
            <person name="Park M.J."/>
            <person name="Yang S.-H."/>
        </authorList>
    </citation>
    <scope>NUCLEOTIDE SEQUENCE [LARGE SCALE GENOMIC DNA]</scope>
    <source>
        <strain evidence="2 3">MEBiC05379</strain>
    </source>
</reference>
<evidence type="ECO:0000313" key="3">
    <source>
        <dbReference type="Proteomes" id="UP001337305"/>
    </source>
</evidence>
<feature type="transmembrane region" description="Helical" evidence="1">
    <location>
        <begin position="457"/>
        <end position="475"/>
    </location>
</feature>
<gene>
    <name evidence="2" type="ORF">N1F79_12105</name>
</gene>
<feature type="transmembrane region" description="Helical" evidence="1">
    <location>
        <begin position="600"/>
        <end position="619"/>
    </location>
</feature>
<protein>
    <submittedName>
        <fullName evidence="2">Uncharacterized protein</fullName>
    </submittedName>
</protein>
<keyword evidence="1" id="KW-1133">Transmembrane helix</keyword>
<evidence type="ECO:0000313" key="2">
    <source>
        <dbReference type="EMBL" id="MEF3833877.1"/>
    </source>
</evidence>
<keyword evidence="1" id="KW-0472">Membrane</keyword>
<dbReference type="EMBL" id="JAODOP010000004">
    <property type="protein sequence ID" value="MEF3833877.1"/>
    <property type="molecule type" value="Genomic_DNA"/>
</dbReference>
<feature type="transmembrane region" description="Helical" evidence="1">
    <location>
        <begin position="428"/>
        <end position="450"/>
    </location>
</feature>
<dbReference type="RefSeq" id="WP_303306216.1">
    <property type="nucleotide sequence ID" value="NZ_JAODOP010000004.1"/>
</dbReference>